<dbReference type="SMART" id="SM00175">
    <property type="entry name" value="RAB"/>
    <property type="match status" value="1"/>
</dbReference>
<name>A0ABD2BM40_VESSQ</name>
<dbReference type="SUPFAM" id="SSF52540">
    <property type="entry name" value="P-loop containing nucleoside triphosphate hydrolases"/>
    <property type="match status" value="1"/>
</dbReference>
<organism evidence="4 5">
    <name type="scientific">Vespula squamosa</name>
    <name type="common">Southern yellow jacket</name>
    <name type="synonym">Wasp</name>
    <dbReference type="NCBI Taxonomy" id="30214"/>
    <lineage>
        <taxon>Eukaryota</taxon>
        <taxon>Metazoa</taxon>
        <taxon>Ecdysozoa</taxon>
        <taxon>Arthropoda</taxon>
        <taxon>Hexapoda</taxon>
        <taxon>Insecta</taxon>
        <taxon>Pterygota</taxon>
        <taxon>Neoptera</taxon>
        <taxon>Endopterygota</taxon>
        <taxon>Hymenoptera</taxon>
        <taxon>Apocrita</taxon>
        <taxon>Aculeata</taxon>
        <taxon>Vespoidea</taxon>
        <taxon>Vespidae</taxon>
        <taxon>Vespinae</taxon>
        <taxon>Vespula</taxon>
    </lineage>
</organism>
<evidence type="ECO:0000313" key="4">
    <source>
        <dbReference type="EMBL" id="KAL2733821.1"/>
    </source>
</evidence>
<dbReference type="EMBL" id="JAUDFV010000074">
    <property type="protein sequence ID" value="KAL2733821.1"/>
    <property type="molecule type" value="Genomic_DNA"/>
</dbReference>
<comment type="caution">
    <text evidence="4">The sequence shown here is derived from an EMBL/GenBank/DDBJ whole genome shotgun (WGS) entry which is preliminary data.</text>
</comment>
<reference evidence="4 5" key="1">
    <citation type="journal article" date="2024" name="Ann. Entomol. Soc. Am.">
        <title>Genomic analyses of the southern and eastern yellowjacket wasps (Hymenoptera: Vespidae) reveal evolutionary signatures of social life.</title>
        <authorList>
            <person name="Catto M.A."/>
            <person name="Caine P.B."/>
            <person name="Orr S.E."/>
            <person name="Hunt B.G."/>
            <person name="Goodisman M.A.D."/>
        </authorList>
    </citation>
    <scope>NUCLEOTIDE SEQUENCE [LARGE SCALE GENOMIC DNA]</scope>
    <source>
        <strain evidence="4">233</strain>
        <tissue evidence="4">Head and thorax</tissue>
    </source>
</reference>
<feature type="non-terminal residue" evidence="4">
    <location>
        <position position="393"/>
    </location>
</feature>
<protein>
    <submittedName>
        <fullName evidence="4">GTP-binding protein REM 2-like isoform X2</fullName>
    </submittedName>
</protein>
<comment type="similarity">
    <text evidence="1">Belongs to the small GTPase superfamily. RGK family.</text>
</comment>
<feature type="region of interest" description="Disordered" evidence="3">
    <location>
        <begin position="121"/>
        <end position="148"/>
    </location>
</feature>
<keyword evidence="5" id="KW-1185">Reference proteome</keyword>
<evidence type="ECO:0000256" key="2">
    <source>
        <dbReference type="ARBA" id="ARBA00022553"/>
    </source>
</evidence>
<gene>
    <name evidence="4" type="ORF">V1478_003519</name>
</gene>
<dbReference type="InterPro" id="IPR001806">
    <property type="entry name" value="Small_GTPase"/>
</dbReference>
<dbReference type="FunFam" id="3.40.50.300:FF:000664">
    <property type="entry name" value="Uncharacterized protein, isoform B"/>
    <property type="match status" value="1"/>
</dbReference>
<dbReference type="Proteomes" id="UP001607302">
    <property type="component" value="Unassembled WGS sequence"/>
</dbReference>
<proteinExistence type="inferred from homology"/>
<dbReference type="SMART" id="SM00173">
    <property type="entry name" value="RAS"/>
    <property type="match status" value="1"/>
</dbReference>
<keyword evidence="2" id="KW-0597">Phosphoprotein</keyword>
<dbReference type="PANTHER" id="PTHR45775">
    <property type="entry name" value="RAD, GEM/KIR FAMILY MEMBER 2, ISOFORM C"/>
    <property type="match status" value="1"/>
</dbReference>
<accession>A0ABD2BM40</accession>
<dbReference type="Pfam" id="PF00071">
    <property type="entry name" value="Ras"/>
    <property type="match status" value="2"/>
</dbReference>
<evidence type="ECO:0000256" key="1">
    <source>
        <dbReference type="ARBA" id="ARBA00008846"/>
    </source>
</evidence>
<evidence type="ECO:0000256" key="3">
    <source>
        <dbReference type="SAM" id="MobiDB-lite"/>
    </source>
</evidence>
<dbReference type="PROSITE" id="PS51421">
    <property type="entry name" value="RAS"/>
    <property type="match status" value="1"/>
</dbReference>
<dbReference type="PROSITE" id="PS51419">
    <property type="entry name" value="RAB"/>
    <property type="match status" value="1"/>
</dbReference>
<dbReference type="InterPro" id="IPR027417">
    <property type="entry name" value="P-loop_NTPase"/>
</dbReference>
<sequence>MIGDSASIIVALLLYQIRNDTSSRVNQRHYIIRLLKISVSKCNLEFYRLEKIVVTEYSFDKVKIIEISFYFNTTFASNTMLQLISWTSIARRPRDARSLGRTGMTTWKKHFCGRIKSHETKNSNISGERSPFEGSCCSGQGGAESTESEIEEIPKYRVVLLGDSGVGKTALVSQFMTSEYMNTYDASLGNCINCYIHCTNRGCKYHSYNSLCFSFTDDEFGEKTVSILLDEEESEMIFIDHPHIEMSVENSLSTYEPHACIVVYSIVSRTSFQMAEEILNYLWREHYTQERSVIVVGNKSDLARSRTILSNEGKQLATSRECKFIETSSGIKHNVDELLVGVLKQIRLRESREKKLRRQCSKGKMSKLHASKTAHSLNLAREILNKMCLKDSK</sequence>
<dbReference type="SMART" id="SM00174">
    <property type="entry name" value="RHO"/>
    <property type="match status" value="1"/>
</dbReference>
<dbReference type="PANTHER" id="PTHR45775:SF6">
    <property type="entry name" value="RAD, GEM_KIR FAMILY MEMBER 2, ISOFORM C"/>
    <property type="match status" value="1"/>
</dbReference>
<evidence type="ECO:0000313" key="5">
    <source>
        <dbReference type="Proteomes" id="UP001607302"/>
    </source>
</evidence>
<dbReference type="AlphaFoldDB" id="A0ABD2BM40"/>
<dbReference type="InterPro" id="IPR051641">
    <property type="entry name" value="RGK_GTP-binding_reg"/>
</dbReference>
<dbReference type="Gene3D" id="3.40.50.300">
    <property type="entry name" value="P-loop containing nucleotide triphosphate hydrolases"/>
    <property type="match status" value="2"/>
</dbReference>
<dbReference type="PRINTS" id="PR00449">
    <property type="entry name" value="RASTRNSFRMNG"/>
</dbReference>